<comment type="caution">
    <text evidence="1">The sequence shown here is derived from an EMBL/GenBank/DDBJ whole genome shotgun (WGS) entry which is preliminary data.</text>
</comment>
<evidence type="ECO:0008006" key="3">
    <source>
        <dbReference type="Google" id="ProtNLM"/>
    </source>
</evidence>
<organism evidence="1 2">
    <name type="scientific">Olleya sediminilitoris</name>
    <dbReference type="NCBI Taxonomy" id="2795739"/>
    <lineage>
        <taxon>Bacteria</taxon>
        <taxon>Pseudomonadati</taxon>
        <taxon>Bacteroidota</taxon>
        <taxon>Flavobacteriia</taxon>
        <taxon>Flavobacteriales</taxon>
        <taxon>Flavobacteriaceae</taxon>
    </lineage>
</organism>
<proteinExistence type="predicted"/>
<dbReference type="InterPro" id="IPR046219">
    <property type="entry name" value="DUF6252"/>
</dbReference>
<gene>
    <name evidence="1" type="ORF">JAO71_00045</name>
</gene>
<dbReference type="Pfam" id="PF19765">
    <property type="entry name" value="DUF6252"/>
    <property type="match status" value="1"/>
</dbReference>
<protein>
    <recommendedName>
        <fullName evidence="3">Lipoprotein</fullName>
    </recommendedName>
</protein>
<dbReference type="PROSITE" id="PS51257">
    <property type="entry name" value="PROKAR_LIPOPROTEIN"/>
    <property type="match status" value="1"/>
</dbReference>
<dbReference type="Proteomes" id="UP000605013">
    <property type="component" value="Unassembled WGS sequence"/>
</dbReference>
<accession>A0ABS1WGJ1</accession>
<sequence>MKKITLLLVSIITLLSCNEDLVFNSPALIGYNDGVLWEASSFRANVEVNGNLTIIGVKGAQVVNLKAIQATEGTYQLGNTTSVATFDDGLGKVFTTNNIPDPSVQIYPSEGTIIVTEFNDIERTVSGTFTFHAFDSSGLDSENFNRGYFYNVPILNVNVVDSPTGETQACLNAIAVAATTETNFESNEDTASAEQYTQLCNAYKTSLEVKLQQCGDPDGSIQAQINGLGDCTN</sequence>
<reference evidence="1 2" key="1">
    <citation type="submission" date="2020-12" db="EMBL/GenBank/DDBJ databases">
        <title>Olleya sediminilitoris sp. nov., isolated from a tidal flat.</title>
        <authorList>
            <person name="Park S."/>
            <person name="Yoon J.-H."/>
        </authorList>
    </citation>
    <scope>NUCLEOTIDE SEQUENCE [LARGE SCALE GENOMIC DNA]</scope>
    <source>
        <strain evidence="1 2">YSTF-M6</strain>
    </source>
</reference>
<evidence type="ECO:0000313" key="1">
    <source>
        <dbReference type="EMBL" id="MBL7558173.1"/>
    </source>
</evidence>
<keyword evidence="2" id="KW-1185">Reference proteome</keyword>
<dbReference type="RefSeq" id="WP_116823574.1">
    <property type="nucleotide sequence ID" value="NZ_JAEMEF010000001.1"/>
</dbReference>
<name>A0ABS1WGJ1_9FLAO</name>
<evidence type="ECO:0000313" key="2">
    <source>
        <dbReference type="Proteomes" id="UP000605013"/>
    </source>
</evidence>
<dbReference type="EMBL" id="JAEMEF010000001">
    <property type="protein sequence ID" value="MBL7558173.1"/>
    <property type="molecule type" value="Genomic_DNA"/>
</dbReference>